<evidence type="ECO:0000256" key="1">
    <source>
        <dbReference type="ARBA" id="ARBA00007317"/>
    </source>
</evidence>
<dbReference type="GO" id="GO:0006086">
    <property type="term" value="P:pyruvate decarboxylation to acetyl-CoA"/>
    <property type="evidence" value="ECO:0007669"/>
    <property type="project" value="InterPro"/>
</dbReference>
<name>A0A6G0TYV2_APHGL</name>
<dbReference type="GO" id="GO:0005739">
    <property type="term" value="C:mitochondrion"/>
    <property type="evidence" value="ECO:0007669"/>
    <property type="project" value="TreeGrafter"/>
</dbReference>
<evidence type="ECO:0000313" key="9">
    <source>
        <dbReference type="Proteomes" id="UP000475862"/>
    </source>
</evidence>
<dbReference type="InterPro" id="IPR023213">
    <property type="entry name" value="CAT-like_dom_sf"/>
</dbReference>
<dbReference type="FunFam" id="2.40.50.100:FF:000010">
    <property type="entry name" value="Acetyltransferase component of pyruvate dehydrogenase complex"/>
    <property type="match status" value="2"/>
</dbReference>
<evidence type="ECO:0000256" key="4">
    <source>
        <dbReference type="RuleBase" id="RU003423"/>
    </source>
</evidence>
<feature type="region of interest" description="Disordered" evidence="5">
    <location>
        <begin position="248"/>
        <end position="287"/>
    </location>
</feature>
<reference evidence="8 9" key="1">
    <citation type="submission" date="2019-08" db="EMBL/GenBank/DDBJ databases">
        <title>The genome of the soybean aphid Biotype 1, its phylome, world population structure and adaptation to the North American continent.</title>
        <authorList>
            <person name="Giordano R."/>
            <person name="Donthu R.K."/>
            <person name="Hernandez A.G."/>
            <person name="Wright C.L."/>
            <person name="Zimin A.V."/>
        </authorList>
    </citation>
    <scope>NUCLEOTIDE SEQUENCE [LARGE SCALE GENOMIC DNA]</scope>
    <source>
        <tissue evidence="8">Whole aphids</tissue>
    </source>
</reference>
<dbReference type="PANTHER" id="PTHR23151">
    <property type="entry name" value="DIHYDROLIPOAMIDE ACETYL/SUCCINYL-TRANSFERASE-RELATED"/>
    <property type="match status" value="1"/>
</dbReference>
<evidence type="ECO:0000256" key="5">
    <source>
        <dbReference type="SAM" id="MobiDB-lite"/>
    </source>
</evidence>
<dbReference type="InterPro" id="IPR011053">
    <property type="entry name" value="Single_hybrid_motif"/>
</dbReference>
<dbReference type="PANTHER" id="PTHR23151:SF90">
    <property type="entry name" value="DIHYDROLIPOYLLYSINE-RESIDUE ACETYLTRANSFERASE COMPONENT OF PYRUVATE DEHYDROGENASE COMPLEX, MITOCHONDRIAL-RELATED"/>
    <property type="match status" value="1"/>
</dbReference>
<dbReference type="SUPFAM" id="SSF47005">
    <property type="entry name" value="Peripheral subunit-binding domain of 2-oxo acid dehydrogenase complex"/>
    <property type="match status" value="1"/>
</dbReference>
<dbReference type="Pfam" id="PF02817">
    <property type="entry name" value="E3_binding"/>
    <property type="match status" value="1"/>
</dbReference>
<keyword evidence="4" id="KW-0012">Acyltransferase</keyword>
<feature type="region of interest" description="Disordered" evidence="5">
    <location>
        <begin position="332"/>
        <end position="356"/>
    </location>
</feature>
<comment type="caution">
    <text evidence="8">The sequence shown here is derived from an EMBL/GenBank/DDBJ whole genome shotgun (WGS) entry which is preliminary data.</text>
</comment>
<dbReference type="Pfam" id="PF00198">
    <property type="entry name" value="2-oxoacid_dh"/>
    <property type="match status" value="1"/>
</dbReference>
<dbReference type="InterPro" id="IPR004167">
    <property type="entry name" value="PSBD"/>
</dbReference>
<dbReference type="CDD" id="cd06849">
    <property type="entry name" value="lipoyl_domain"/>
    <property type="match status" value="2"/>
</dbReference>
<dbReference type="SUPFAM" id="SSF52777">
    <property type="entry name" value="CoA-dependent acyltransferases"/>
    <property type="match status" value="1"/>
</dbReference>
<dbReference type="SUPFAM" id="SSF51230">
    <property type="entry name" value="Single hybrid motif"/>
    <property type="match status" value="2"/>
</dbReference>
<evidence type="ECO:0000256" key="3">
    <source>
        <dbReference type="ARBA" id="ARBA00022946"/>
    </source>
</evidence>
<dbReference type="OrthoDB" id="537444at2759"/>
<dbReference type="InterPro" id="IPR045257">
    <property type="entry name" value="E2/Pdx1"/>
</dbReference>
<dbReference type="InterPro" id="IPR000089">
    <property type="entry name" value="Biotin_lipoyl"/>
</dbReference>
<feature type="domain" description="Lipoyl-binding" evidence="6">
    <location>
        <begin position="45"/>
        <end position="121"/>
    </location>
</feature>
<keyword evidence="4" id="KW-0808">Transferase</keyword>
<keyword evidence="3" id="KW-0809">Transit peptide</keyword>
<organism evidence="8 9">
    <name type="scientific">Aphis glycines</name>
    <name type="common">Soybean aphid</name>
    <dbReference type="NCBI Taxonomy" id="307491"/>
    <lineage>
        <taxon>Eukaryota</taxon>
        <taxon>Metazoa</taxon>
        <taxon>Ecdysozoa</taxon>
        <taxon>Arthropoda</taxon>
        <taxon>Hexapoda</taxon>
        <taxon>Insecta</taxon>
        <taxon>Pterygota</taxon>
        <taxon>Neoptera</taxon>
        <taxon>Paraneoptera</taxon>
        <taxon>Hemiptera</taxon>
        <taxon>Sternorrhyncha</taxon>
        <taxon>Aphidomorpha</taxon>
        <taxon>Aphidoidea</taxon>
        <taxon>Aphididae</taxon>
        <taxon>Aphidini</taxon>
        <taxon>Aphis</taxon>
        <taxon>Aphis</taxon>
    </lineage>
</organism>
<dbReference type="Pfam" id="PF00364">
    <property type="entry name" value="Biotin_lipoyl"/>
    <property type="match status" value="2"/>
</dbReference>
<comment type="similarity">
    <text evidence="1 4">Belongs to the 2-oxoacid dehydrogenase family.</text>
</comment>
<evidence type="ECO:0000313" key="8">
    <source>
        <dbReference type="EMBL" id="KAE9541653.1"/>
    </source>
</evidence>
<feature type="domain" description="Lipoyl-binding" evidence="6">
    <location>
        <begin position="162"/>
        <end position="238"/>
    </location>
</feature>
<evidence type="ECO:0000259" key="7">
    <source>
        <dbReference type="PROSITE" id="PS51826"/>
    </source>
</evidence>
<dbReference type="GO" id="GO:0045254">
    <property type="term" value="C:pyruvate dehydrogenase complex"/>
    <property type="evidence" value="ECO:0007669"/>
    <property type="project" value="InterPro"/>
</dbReference>
<dbReference type="Proteomes" id="UP000475862">
    <property type="component" value="Unassembled WGS sequence"/>
</dbReference>
<evidence type="ECO:0000259" key="6">
    <source>
        <dbReference type="PROSITE" id="PS50968"/>
    </source>
</evidence>
<keyword evidence="2 4" id="KW-0450">Lipoyl</keyword>
<dbReference type="Gene3D" id="2.40.50.100">
    <property type="match status" value="2"/>
</dbReference>
<accession>A0A6G0TYV2</accession>
<dbReference type="Gene3D" id="3.30.559.10">
    <property type="entry name" value="Chloramphenicol acetyltransferase-like domain"/>
    <property type="match status" value="1"/>
</dbReference>
<feature type="compositionally biased region" description="Polar residues" evidence="5">
    <location>
        <begin position="344"/>
        <end position="355"/>
    </location>
</feature>
<keyword evidence="9" id="KW-1185">Reference proteome</keyword>
<comment type="cofactor">
    <cofactor evidence="4">
        <name>(R)-lipoate</name>
        <dbReference type="ChEBI" id="CHEBI:83088"/>
    </cofactor>
</comment>
<dbReference type="EC" id="2.3.1.-" evidence="4"/>
<dbReference type="AlphaFoldDB" id="A0A6G0TYV2"/>
<feature type="domain" description="Peripheral subunit-binding (PSBD)" evidence="7">
    <location>
        <begin position="287"/>
        <end position="324"/>
    </location>
</feature>
<sequence length="593" mass="63575">MATSLFRTALKGGLHKNYLRKTLRASLNLEKILCIHTSSFLNVKGQEINMPSLSPTMTEGNIVKWLKKEGDKISAGDVLCEIQTDKAIMAFETEEEGVLAKILVPEDAKEIKVGSLIALMVAEGEDWKTVEIPEAEGVAPAASNAQEEPEESEQSTGGNTPGIELTMPSLSPTMSEGTIIKWHKQPGDKISAGDVLCDIQTDKAVMSFETEEEGTLAKILLGDDSKDVKVGDLIALMVAEGEDWNDVQVPGKKKTKSTVAKEEDVQKPKVESQTSSSEPTTRHSYDGYSPAVRSLLELYAIDGSKIKGTGKQGKLLKGDVLKHVTEKNLSIKPPRTVPLPGEISSPQPVTSTIVSRPTKGPSYVDIPLTGMRLTIAKRLTESKTMIPHAYATAESNIDSLLGLRKQLKLAGINVSVNDFIIKAVAIALKQCPLVNCHFVKDQVVLQQTSDISVAVATESGLITPIVTNADSKALDEISAEIKELAGRARIGKLQLHEFQGGSFTISNLGMFDISEFSAIINPPQCGILAIGSGRPIIALNGKPQTIMTATLSYDSRAISESAASDFLETLQGLLQAPASLLLTSPAAKKRASN</sequence>
<dbReference type="PROSITE" id="PS50968">
    <property type="entry name" value="BIOTINYL_LIPOYL"/>
    <property type="match status" value="2"/>
</dbReference>
<dbReference type="InterPro" id="IPR036625">
    <property type="entry name" value="E3-bd_dom_sf"/>
</dbReference>
<dbReference type="PROSITE" id="PS00189">
    <property type="entry name" value="LIPOYL"/>
    <property type="match status" value="2"/>
</dbReference>
<dbReference type="InterPro" id="IPR001078">
    <property type="entry name" value="2-oxoacid_DH_actylTfrase"/>
</dbReference>
<evidence type="ECO:0000256" key="2">
    <source>
        <dbReference type="ARBA" id="ARBA00022823"/>
    </source>
</evidence>
<dbReference type="PROSITE" id="PS51826">
    <property type="entry name" value="PSBD"/>
    <property type="match status" value="1"/>
</dbReference>
<dbReference type="EMBL" id="VYZN01000012">
    <property type="protein sequence ID" value="KAE9541653.1"/>
    <property type="molecule type" value="Genomic_DNA"/>
</dbReference>
<gene>
    <name evidence="8" type="ORF">AGLY_003644</name>
</gene>
<dbReference type="Gene3D" id="4.10.320.10">
    <property type="entry name" value="E3-binding domain"/>
    <property type="match status" value="1"/>
</dbReference>
<feature type="region of interest" description="Disordered" evidence="5">
    <location>
        <begin position="138"/>
        <end position="167"/>
    </location>
</feature>
<dbReference type="InterPro" id="IPR003016">
    <property type="entry name" value="2-oxoA_DH_lipoyl-BS"/>
</dbReference>
<proteinExistence type="inferred from homology"/>
<dbReference type="GO" id="GO:0016746">
    <property type="term" value="F:acyltransferase activity"/>
    <property type="evidence" value="ECO:0007669"/>
    <property type="project" value="UniProtKB-KW"/>
</dbReference>
<protein>
    <recommendedName>
        <fullName evidence="4">Dihydrolipoamide acetyltransferase component of pyruvate dehydrogenase complex</fullName>
        <ecNumber evidence="4">2.3.1.-</ecNumber>
    </recommendedName>
</protein>
<feature type="compositionally biased region" description="Basic and acidic residues" evidence="5">
    <location>
        <begin position="259"/>
        <end position="270"/>
    </location>
</feature>